<keyword evidence="2" id="KW-1185">Reference proteome</keyword>
<proteinExistence type="predicted"/>
<name>A0A1A8XW62_9PROT</name>
<dbReference type="InterPro" id="IPR038674">
    <property type="entry name" value="CzcE_sf"/>
</dbReference>
<dbReference type="Gene3D" id="2.60.40.2280">
    <property type="entry name" value="Heavy-metal resistance protein CzcE"/>
    <property type="match status" value="1"/>
</dbReference>
<dbReference type="STRING" id="1860102.ACCAA_670133"/>
<dbReference type="Proteomes" id="UP000199169">
    <property type="component" value="Unassembled WGS sequence"/>
</dbReference>
<organism evidence="1 2">
    <name type="scientific">Candidatus Accumulibacter aalborgensis</name>
    <dbReference type="NCBI Taxonomy" id="1860102"/>
    <lineage>
        <taxon>Bacteria</taxon>
        <taxon>Pseudomonadati</taxon>
        <taxon>Pseudomonadota</taxon>
        <taxon>Betaproteobacteria</taxon>
        <taxon>Candidatus Accumulibacter</taxon>
    </lineage>
</organism>
<protein>
    <submittedName>
        <fullName evidence="1">Uncharacterized protein</fullName>
    </submittedName>
</protein>
<evidence type="ECO:0000313" key="2">
    <source>
        <dbReference type="Proteomes" id="UP000199169"/>
    </source>
</evidence>
<gene>
    <name evidence="1" type="ORF">ACCAA_670133</name>
</gene>
<dbReference type="EMBL" id="FLQX01000146">
    <property type="protein sequence ID" value="SBT09250.1"/>
    <property type="molecule type" value="Genomic_DNA"/>
</dbReference>
<accession>A0A1A8XW62</accession>
<dbReference type="AlphaFoldDB" id="A0A1A8XW62"/>
<reference evidence="1 2" key="1">
    <citation type="submission" date="2016-06" db="EMBL/GenBank/DDBJ databases">
        <authorList>
            <person name="Kjaerup R.B."/>
            <person name="Dalgaard T.S."/>
            <person name="Juul-Madsen H.R."/>
        </authorList>
    </citation>
    <scope>NUCLEOTIDE SEQUENCE [LARGE SCALE GENOMIC DNA]</scope>
    <source>
        <strain evidence="1">3</strain>
    </source>
</reference>
<sequence>MRVLSVDSGSSYRKGTRLETVQVDLDGRSITWTLDTFGTTSSPLSKNVAVAEGITVHMTEHRAYRGG</sequence>
<evidence type="ECO:0000313" key="1">
    <source>
        <dbReference type="EMBL" id="SBT09250.1"/>
    </source>
</evidence>